<feature type="compositionally biased region" description="Polar residues" evidence="2">
    <location>
        <begin position="651"/>
        <end position="665"/>
    </location>
</feature>
<dbReference type="AlphaFoldDB" id="A0A8S1WQG9"/>
<gene>
    <name evidence="4" type="ORF">POCTA_138.1.T0980165</name>
</gene>
<reference evidence="4" key="1">
    <citation type="submission" date="2021-01" db="EMBL/GenBank/DDBJ databases">
        <authorList>
            <consortium name="Genoscope - CEA"/>
            <person name="William W."/>
        </authorList>
    </citation>
    <scope>NUCLEOTIDE SEQUENCE</scope>
</reference>
<proteinExistence type="predicted"/>
<keyword evidence="1" id="KW-0175">Coiled coil</keyword>
<feature type="compositionally biased region" description="Polar residues" evidence="2">
    <location>
        <begin position="716"/>
        <end position="727"/>
    </location>
</feature>
<feature type="compositionally biased region" description="Polar residues" evidence="2">
    <location>
        <begin position="735"/>
        <end position="745"/>
    </location>
</feature>
<dbReference type="Proteomes" id="UP000683925">
    <property type="component" value="Unassembled WGS sequence"/>
</dbReference>
<protein>
    <recommendedName>
        <fullName evidence="3">TFIIS central domain-containing protein</fullName>
    </recommendedName>
</protein>
<dbReference type="PROSITE" id="PS51321">
    <property type="entry name" value="TFIIS_CENTRAL"/>
    <property type="match status" value="1"/>
</dbReference>
<feature type="region of interest" description="Disordered" evidence="2">
    <location>
        <begin position="651"/>
        <end position="671"/>
    </location>
</feature>
<evidence type="ECO:0000259" key="3">
    <source>
        <dbReference type="PROSITE" id="PS51321"/>
    </source>
</evidence>
<evidence type="ECO:0000313" key="5">
    <source>
        <dbReference type="Proteomes" id="UP000683925"/>
    </source>
</evidence>
<sequence>MQRETRVNNRLEQDKKVRQNQISELIKIFEEDQIQTDIAQQFSNQLEQAAFELSGGENTREYRTRLNTVKIRLNGTKGQFIRQVLLQSIMTPLELMAFDMSKLNENSIQAFLEQNNRQFPQKNVSNRLGQRIVVDKDLTQNSNEKPKESNNDLQINSQHEEKEQANADNFNQLDQNKPTEFIGPEIKQQHIDQPQRASINTETEKIDFAPQEEPIQQFEEYVDYSFEYNQKQRDFVEGNDFPNIEELQINEIKQNNLQDDQNANSPLPSDNVLNQEFLQDDPLVDGPKENVQTKILDSQIQEEEQQYYEHECSFQIKEQQLIDAKIQNEIIDPQGDHQLAEFAVQTNDKNDNFQKEQQNHTQNLKQETNHIHTHNFEQQIYQKVMDQHTQQHVRDLKEQKEESTEQLPQNYDEFFQFIEKRDQQFEKQINQLIDQNKTLTEQFYKVQIENQVQQENLEIQNLNYQNRIQQLINENNILKLSFQQNEQQQQQLLAHLKEQSLIEKAQFQQVYQSQLSNQQKHKEFLEQIKFNLDFRRDAVLKIQQSSQSSVNLEDEIGQMQDILAKQNVFEHNFQAIAQANEVQTFNQQFWASENDAQTIGTMVNADSGSTQIRRNKEALNTEVQEEVEQFQVQSEPQNFGETNQARVVQQTGENSSFKNSLQEQTNSEKEQQIHDQVQNKRTNNIKQTDQDAKGLKNGEDQILQEQQQFSQIKNYNHNKGSEVQMNQQRKRQQVKRSNVPESVFD</sequence>
<evidence type="ECO:0000256" key="1">
    <source>
        <dbReference type="SAM" id="Coils"/>
    </source>
</evidence>
<dbReference type="EMBL" id="CAJJDP010000097">
    <property type="protein sequence ID" value="CAD8190921.1"/>
    <property type="molecule type" value="Genomic_DNA"/>
</dbReference>
<feature type="domain" description="TFIIS central" evidence="3">
    <location>
        <begin position="17"/>
        <end position="131"/>
    </location>
</feature>
<feature type="coiled-coil region" evidence="1">
    <location>
        <begin position="422"/>
        <end position="488"/>
    </location>
</feature>
<evidence type="ECO:0000313" key="4">
    <source>
        <dbReference type="EMBL" id="CAD8190921.1"/>
    </source>
</evidence>
<organism evidence="4 5">
    <name type="scientific">Paramecium octaurelia</name>
    <dbReference type="NCBI Taxonomy" id="43137"/>
    <lineage>
        <taxon>Eukaryota</taxon>
        <taxon>Sar</taxon>
        <taxon>Alveolata</taxon>
        <taxon>Ciliophora</taxon>
        <taxon>Intramacronucleata</taxon>
        <taxon>Oligohymenophorea</taxon>
        <taxon>Peniculida</taxon>
        <taxon>Parameciidae</taxon>
        <taxon>Paramecium</taxon>
    </lineage>
</organism>
<dbReference type="OMA" id="WASENDA"/>
<feature type="region of interest" description="Disordered" evidence="2">
    <location>
        <begin position="716"/>
        <end position="745"/>
    </location>
</feature>
<comment type="caution">
    <text evidence="4">The sequence shown here is derived from an EMBL/GenBank/DDBJ whole genome shotgun (WGS) entry which is preliminary data.</text>
</comment>
<dbReference type="InterPro" id="IPR003618">
    <property type="entry name" value="TFIIS_cen_dom"/>
</dbReference>
<dbReference type="OrthoDB" id="304360at2759"/>
<name>A0A8S1WQG9_PAROT</name>
<keyword evidence="5" id="KW-1185">Reference proteome</keyword>
<accession>A0A8S1WQG9</accession>
<dbReference type="GO" id="GO:0006351">
    <property type="term" value="P:DNA-templated transcription"/>
    <property type="evidence" value="ECO:0007669"/>
    <property type="project" value="InterPro"/>
</dbReference>
<evidence type="ECO:0000256" key="2">
    <source>
        <dbReference type="SAM" id="MobiDB-lite"/>
    </source>
</evidence>